<feature type="non-terminal residue" evidence="2">
    <location>
        <position position="127"/>
    </location>
</feature>
<evidence type="ECO:0000313" key="2">
    <source>
        <dbReference type="EMBL" id="MBF4438240.1"/>
    </source>
</evidence>
<comment type="caution">
    <text evidence="2">The sequence shown here is derived from an EMBL/GenBank/DDBJ whole genome shotgun (WGS) entry which is preliminary data.</text>
</comment>
<evidence type="ECO:0000313" key="3">
    <source>
        <dbReference type="Proteomes" id="UP000786185"/>
    </source>
</evidence>
<dbReference type="PANTHER" id="PTHR39540:SF1">
    <property type="entry name" value="DICTOMALLEIN-1-RELATED"/>
    <property type="match status" value="1"/>
</dbReference>
<organism evidence="2 3">
    <name type="scientific">Vibrio anguillarum</name>
    <name type="common">Listonella anguillarum</name>
    <dbReference type="NCBI Taxonomy" id="55601"/>
    <lineage>
        <taxon>Bacteria</taxon>
        <taxon>Pseudomonadati</taxon>
        <taxon>Pseudomonadota</taxon>
        <taxon>Gammaproteobacteria</taxon>
        <taxon>Vibrionales</taxon>
        <taxon>Vibrionaceae</taxon>
        <taxon>Vibrio</taxon>
    </lineage>
</organism>
<name>A0AAW4BKZ1_VIBAN</name>
<dbReference type="PANTHER" id="PTHR39540">
    <property type="match status" value="1"/>
</dbReference>
<accession>A0AAW4BKZ1</accession>
<gene>
    <name evidence="2" type="ORF">ERJ77_27905</name>
</gene>
<feature type="compositionally biased region" description="Polar residues" evidence="1">
    <location>
        <begin position="1"/>
        <end position="11"/>
    </location>
</feature>
<dbReference type="EMBL" id="SCLC01001855">
    <property type="protein sequence ID" value="MBF4438240.1"/>
    <property type="molecule type" value="Genomic_DNA"/>
</dbReference>
<dbReference type="Proteomes" id="UP000786185">
    <property type="component" value="Unassembled WGS sequence"/>
</dbReference>
<dbReference type="AlphaFoldDB" id="A0AAW4BKZ1"/>
<dbReference type="InterPro" id="IPR051256">
    <property type="entry name" value="Dictomallein"/>
</dbReference>
<feature type="non-terminal residue" evidence="2">
    <location>
        <position position="1"/>
    </location>
</feature>
<proteinExistence type="predicted"/>
<evidence type="ECO:0000256" key="1">
    <source>
        <dbReference type="SAM" id="MobiDB-lite"/>
    </source>
</evidence>
<feature type="region of interest" description="Disordered" evidence="1">
    <location>
        <begin position="1"/>
        <end position="20"/>
    </location>
</feature>
<reference evidence="2" key="1">
    <citation type="journal article" date="2021" name="PeerJ">
        <title>Analysis of 44 Vibrio anguillarum genomes reveals high genetic diversity.</title>
        <authorList>
            <person name="Hansen M.J."/>
            <person name="Dalsgaard I."/>
        </authorList>
    </citation>
    <scope>NUCLEOTIDE SEQUENCE</scope>
    <source>
        <strain evidence="2">850617-1/1</strain>
    </source>
</reference>
<sequence length="127" mass="13778">GGLSITQTHTSVAPKGNELTGQGHFDAIMNREALLLFTPQQGEEINQVRAEVFLDGELVQTTLMLPPSSLAASDQPENGRMKVVFSHHAWSLPLQWDLMKPGLSLRLTDNLGREGVLSQGEIQFGGA</sequence>
<dbReference type="Pfam" id="PF10462">
    <property type="entry name" value="Peptidase_M66"/>
    <property type="match status" value="1"/>
</dbReference>
<protein>
    <submittedName>
        <fullName evidence="2">Peptidase M66</fullName>
    </submittedName>
</protein>